<evidence type="ECO:0000256" key="1">
    <source>
        <dbReference type="SAM" id="SignalP"/>
    </source>
</evidence>
<feature type="signal peptide" evidence="1">
    <location>
        <begin position="1"/>
        <end position="26"/>
    </location>
</feature>
<dbReference type="Gene3D" id="2.40.160.20">
    <property type="match status" value="1"/>
</dbReference>
<gene>
    <name evidence="2" type="ORF">MRX98_04670</name>
</gene>
<reference evidence="2" key="1">
    <citation type="submission" date="2022-04" db="EMBL/GenBank/DDBJ databases">
        <title>Desulfatitalea alkaliphila sp. nov., a novel anaerobic sulfate-reducing bacterium isolated from terrestrial mud volcano, Taman Peninsula, Russia.</title>
        <authorList>
            <person name="Khomyakova M.A."/>
            <person name="Merkel A.Y."/>
            <person name="Slobodkin A.I."/>
        </authorList>
    </citation>
    <scope>NUCLEOTIDE SEQUENCE</scope>
    <source>
        <strain evidence="2">M08but</strain>
    </source>
</reference>
<dbReference type="Proteomes" id="UP001165427">
    <property type="component" value="Unassembled WGS sequence"/>
</dbReference>
<proteinExistence type="predicted"/>
<accession>A0AA41UIT1</accession>
<protein>
    <submittedName>
        <fullName evidence="2">DUF481 domain-containing protein</fullName>
    </submittedName>
</protein>
<dbReference type="InterPro" id="IPR011250">
    <property type="entry name" value="OMP/PagP_B-barrel"/>
</dbReference>
<dbReference type="EMBL" id="JALJRB010000003">
    <property type="protein sequence ID" value="MCJ8499857.1"/>
    <property type="molecule type" value="Genomic_DNA"/>
</dbReference>
<sequence>MLSLSRIPAFCLACLLSLAAAAAAPAAEPNHWRRFAFELEVGPVWQTRNDVRIPGDTGTEFSLKDLTGSGPYPAGRITLDWNIRQRHGLRFIVAPFQFDGKGSFDRSVSFSGGTFAPGTSTKGTYKFNTYRAGYRYLFFNTDAWQMRVGATILVRDAKIELEQNGISASDSDFGFAPLLNFSAQWAFAPRWTAILDFEGLAGGPGRALDLSLKVRYALNDHWSVGAGYRTLEGGADSDDVYNFSWFHYALLTLGYQF</sequence>
<organism evidence="2 3">
    <name type="scientific">Desulfatitalea alkaliphila</name>
    <dbReference type="NCBI Taxonomy" id="2929485"/>
    <lineage>
        <taxon>Bacteria</taxon>
        <taxon>Pseudomonadati</taxon>
        <taxon>Thermodesulfobacteriota</taxon>
        <taxon>Desulfobacteria</taxon>
        <taxon>Desulfobacterales</taxon>
        <taxon>Desulfosarcinaceae</taxon>
        <taxon>Desulfatitalea</taxon>
    </lineage>
</organism>
<dbReference type="AlphaFoldDB" id="A0AA41UIT1"/>
<evidence type="ECO:0000313" key="3">
    <source>
        <dbReference type="Proteomes" id="UP001165427"/>
    </source>
</evidence>
<dbReference type="SUPFAM" id="SSF56925">
    <property type="entry name" value="OMPA-like"/>
    <property type="match status" value="1"/>
</dbReference>
<comment type="caution">
    <text evidence="2">The sequence shown here is derived from an EMBL/GenBank/DDBJ whole genome shotgun (WGS) entry which is preliminary data.</text>
</comment>
<name>A0AA41UIT1_9BACT</name>
<dbReference type="RefSeq" id="WP_246903432.1">
    <property type="nucleotide sequence ID" value="NZ_JALJRB010000003.1"/>
</dbReference>
<feature type="chain" id="PRO_5041448625" evidence="1">
    <location>
        <begin position="27"/>
        <end position="257"/>
    </location>
</feature>
<keyword evidence="3" id="KW-1185">Reference proteome</keyword>
<keyword evidence="1" id="KW-0732">Signal</keyword>
<evidence type="ECO:0000313" key="2">
    <source>
        <dbReference type="EMBL" id="MCJ8499857.1"/>
    </source>
</evidence>